<dbReference type="PANTHER" id="PTHR11606">
    <property type="entry name" value="GLUTAMATE DEHYDROGENASE"/>
    <property type="match status" value="1"/>
</dbReference>
<keyword evidence="5" id="KW-0547">Nucleotide-binding</keyword>
<dbReference type="EMBL" id="JADKCH010000002">
    <property type="protein sequence ID" value="MBK8571762.1"/>
    <property type="molecule type" value="Genomic_DNA"/>
</dbReference>
<dbReference type="PIRSF" id="PIRSF000185">
    <property type="entry name" value="Glu_DH"/>
    <property type="match status" value="1"/>
</dbReference>
<dbReference type="InterPro" id="IPR006095">
    <property type="entry name" value="Glu/Leu/Phe/Val/Trp_DH"/>
</dbReference>
<dbReference type="SMART" id="SM00839">
    <property type="entry name" value="ELFV_dehydrog"/>
    <property type="match status" value="1"/>
</dbReference>
<dbReference type="GO" id="GO:0004352">
    <property type="term" value="F:glutamate dehydrogenase (NAD+) activity"/>
    <property type="evidence" value="ECO:0007669"/>
    <property type="project" value="TreeGrafter"/>
</dbReference>
<evidence type="ECO:0000256" key="1">
    <source>
        <dbReference type="ARBA" id="ARBA00006382"/>
    </source>
</evidence>
<evidence type="ECO:0000256" key="4">
    <source>
        <dbReference type="PIRSR" id="PIRSR000185-1"/>
    </source>
</evidence>
<evidence type="ECO:0000256" key="6">
    <source>
        <dbReference type="PIRSR" id="PIRSR000185-3"/>
    </source>
</evidence>
<feature type="binding site" evidence="5">
    <location>
        <position position="350"/>
    </location>
    <ligand>
        <name>substrate</name>
    </ligand>
</feature>
<keyword evidence="2 3" id="KW-0560">Oxidoreductase</keyword>
<evidence type="ECO:0000256" key="7">
    <source>
        <dbReference type="RuleBase" id="RU004417"/>
    </source>
</evidence>
<dbReference type="FunFam" id="3.40.50.10860:FF:000003">
    <property type="entry name" value="Glutamate dehydrogenase"/>
    <property type="match status" value="1"/>
</dbReference>
<dbReference type="PROSITE" id="PS00074">
    <property type="entry name" value="GLFV_DEHYDROGENASE"/>
    <property type="match status" value="1"/>
</dbReference>
<dbReference type="CDD" id="cd01076">
    <property type="entry name" value="NAD_bind_1_Glu_DH"/>
    <property type="match status" value="1"/>
</dbReference>
<evidence type="ECO:0000256" key="5">
    <source>
        <dbReference type="PIRSR" id="PIRSR000185-2"/>
    </source>
</evidence>
<feature type="binding site" evidence="5">
    <location>
        <position position="95"/>
    </location>
    <ligand>
        <name>substrate</name>
    </ligand>
</feature>
<dbReference type="SUPFAM" id="SSF51735">
    <property type="entry name" value="NAD(P)-binding Rossmann-fold domains"/>
    <property type="match status" value="1"/>
</dbReference>
<feature type="binding site" evidence="5">
    <location>
        <position position="71"/>
    </location>
    <ligand>
        <name>substrate</name>
    </ligand>
</feature>
<evidence type="ECO:0000259" key="8">
    <source>
        <dbReference type="SMART" id="SM00839"/>
    </source>
</evidence>
<dbReference type="InterPro" id="IPR006097">
    <property type="entry name" value="Glu/Leu/Phe/Val/Trp_DH_dimer"/>
</dbReference>
<comment type="caution">
    <text evidence="9">The sequence shown here is derived from an EMBL/GenBank/DDBJ whole genome shotgun (WGS) entry which is preliminary data.</text>
</comment>
<feature type="active site" description="Proton donor" evidence="4">
    <location>
        <position position="107"/>
    </location>
</feature>
<dbReference type="InterPro" id="IPR014362">
    <property type="entry name" value="Glu_DH"/>
</dbReference>
<dbReference type="AlphaFoldDB" id="A0A936K6V4"/>
<gene>
    <name evidence="9" type="ORF">IPN91_03765</name>
</gene>
<comment type="similarity">
    <text evidence="1 3 7">Belongs to the Glu/Leu/Phe/Val dehydrogenases family.</text>
</comment>
<dbReference type="InterPro" id="IPR033922">
    <property type="entry name" value="NAD_bind_Glu_DH"/>
</dbReference>
<feature type="site" description="Important for catalysis" evidence="6">
    <location>
        <position position="147"/>
    </location>
</feature>
<evidence type="ECO:0000313" key="10">
    <source>
        <dbReference type="Proteomes" id="UP000709959"/>
    </source>
</evidence>
<evidence type="ECO:0000256" key="3">
    <source>
        <dbReference type="PIRNR" id="PIRNR000185"/>
    </source>
</evidence>
<dbReference type="InterPro" id="IPR033524">
    <property type="entry name" value="Glu/Leu/Phe/Val_DH_AS"/>
</dbReference>
<feature type="binding site" evidence="5">
    <location>
        <position position="191"/>
    </location>
    <ligand>
        <name>NAD(+)</name>
        <dbReference type="ChEBI" id="CHEBI:57540"/>
    </ligand>
</feature>
<dbReference type="InterPro" id="IPR036291">
    <property type="entry name" value="NAD(P)-bd_dom_sf"/>
</dbReference>
<reference evidence="9 10" key="1">
    <citation type="submission" date="2020-10" db="EMBL/GenBank/DDBJ databases">
        <title>Connecting structure to function with the recovery of over 1000 high-quality activated sludge metagenome-assembled genomes encoding full-length rRNA genes using long-read sequencing.</title>
        <authorList>
            <person name="Singleton C.M."/>
            <person name="Petriglieri F."/>
            <person name="Kristensen J.M."/>
            <person name="Kirkegaard R.H."/>
            <person name="Michaelsen T.Y."/>
            <person name="Andersen M.H."/>
            <person name="Karst S.M."/>
            <person name="Dueholm M.S."/>
            <person name="Nielsen P.H."/>
            <person name="Albertsen M."/>
        </authorList>
    </citation>
    <scope>NUCLEOTIDE SEQUENCE [LARGE SCALE GENOMIC DNA]</scope>
    <source>
        <strain evidence="9">OdNE_18-Q3-R46-58_MAXAC.008</strain>
    </source>
</reference>
<protein>
    <recommendedName>
        <fullName evidence="3">Glutamate dehydrogenase</fullName>
    </recommendedName>
</protein>
<dbReference type="GO" id="GO:0006538">
    <property type="term" value="P:L-glutamate catabolic process"/>
    <property type="evidence" value="ECO:0007669"/>
    <property type="project" value="TreeGrafter"/>
</dbReference>
<dbReference type="Pfam" id="PF00208">
    <property type="entry name" value="ELFV_dehydrog"/>
    <property type="match status" value="1"/>
</dbReference>
<dbReference type="GO" id="GO:0000166">
    <property type="term" value="F:nucleotide binding"/>
    <property type="evidence" value="ECO:0007669"/>
    <property type="project" value="UniProtKB-KW"/>
</dbReference>
<dbReference type="SUPFAM" id="SSF53223">
    <property type="entry name" value="Aminoacid dehydrogenase-like, N-terminal domain"/>
    <property type="match status" value="1"/>
</dbReference>
<organism evidence="9 10">
    <name type="scientific">Candidatus Geothrix odensensis</name>
    <dbReference type="NCBI Taxonomy" id="2954440"/>
    <lineage>
        <taxon>Bacteria</taxon>
        <taxon>Pseudomonadati</taxon>
        <taxon>Acidobacteriota</taxon>
        <taxon>Holophagae</taxon>
        <taxon>Holophagales</taxon>
        <taxon>Holophagaceae</taxon>
        <taxon>Geothrix</taxon>
    </lineage>
</organism>
<dbReference type="Proteomes" id="UP000709959">
    <property type="component" value="Unassembled WGS sequence"/>
</dbReference>
<dbReference type="InterPro" id="IPR046346">
    <property type="entry name" value="Aminoacid_DH-like_N_sf"/>
</dbReference>
<dbReference type="PRINTS" id="PR00082">
    <property type="entry name" value="GLFDHDRGNASE"/>
</dbReference>
<proteinExistence type="inferred from homology"/>
<dbReference type="Gene3D" id="3.40.50.720">
    <property type="entry name" value="NAD(P)-binding Rossmann-like Domain"/>
    <property type="match status" value="1"/>
</dbReference>
<sequence>MPATPINPYEAMQARLRVAAQLYGLDDALFKVFMAPNRSMIVSLPVLMDNGHWEVFTGYRVQHNVARGPAKGGIRYDLNVSLEEIKALAAWMTWKCAVVDVPFGGGKGGIVCDPNRLSVGEKERLTRRYIAEIMDIIGPDRDVPAPDMGTDAQTMAWVLDTYNMHVRRTENAVVTGKPLGLGGSLGRNEATGRGVLITAREAMQRLGKPLAGATVAVQGFGNVGSQAARLLHEAGARIVAVSDLRGAIKNDRGLDIHALLKHVAEAKTVTGFKGSEPMEAASLLTHAVDILVPAASENQITEDNAAHVRAKIIVEGANGPTTPEADPILLEHGVLVVPDILANVGGVTVSYFEWVQNRQGFYWREREVNERLVDYMTHAFQATFATTDKYKTNPRIGAYILALDRVAQAMKYRGFYA</sequence>
<dbReference type="Gene3D" id="3.40.50.10860">
    <property type="entry name" value="Leucine Dehydrogenase, chain A, domain 1"/>
    <property type="match status" value="1"/>
</dbReference>
<dbReference type="Pfam" id="PF02812">
    <property type="entry name" value="ELFV_dehydrog_N"/>
    <property type="match status" value="1"/>
</dbReference>
<accession>A0A936K6V4</accession>
<keyword evidence="5" id="KW-0520">NAD</keyword>
<evidence type="ECO:0000256" key="2">
    <source>
        <dbReference type="ARBA" id="ARBA00023002"/>
    </source>
</evidence>
<feature type="binding site" evidence="5">
    <location>
        <position position="222"/>
    </location>
    <ligand>
        <name>NAD(+)</name>
        <dbReference type="ChEBI" id="CHEBI:57540"/>
    </ligand>
</feature>
<name>A0A936K6V4_9BACT</name>
<evidence type="ECO:0000313" key="9">
    <source>
        <dbReference type="EMBL" id="MBK8571762.1"/>
    </source>
</evidence>
<feature type="domain" description="Glutamate/phenylalanine/leucine/valine/L-tryptophan dehydrogenase C-terminal" evidence="8">
    <location>
        <begin position="184"/>
        <end position="414"/>
    </location>
</feature>
<dbReference type="InterPro" id="IPR006096">
    <property type="entry name" value="Glu/Leu/Phe/Val/Trp_DH_C"/>
</dbReference>
<dbReference type="PANTHER" id="PTHR11606:SF13">
    <property type="entry name" value="GLUTAMATE DEHYDROGENASE 1, MITOCHONDRIAL"/>
    <property type="match status" value="1"/>
</dbReference>